<reference evidence="4 5" key="1">
    <citation type="submission" date="2007-09" db="EMBL/GenBank/DDBJ databases">
        <title>Draft genome sequence of Eubacterium dolichum (DSM 3991).</title>
        <authorList>
            <person name="Sudarsanam P."/>
            <person name="Ley R."/>
            <person name="Guruge J."/>
            <person name="Turnbaugh P.J."/>
            <person name="Mahowald M."/>
            <person name="Liep D."/>
            <person name="Gordon J."/>
        </authorList>
    </citation>
    <scope>NUCLEOTIDE SEQUENCE [LARGE SCALE GENOMIC DNA]</scope>
    <source>
        <strain evidence="4 5">DSM 3991</strain>
    </source>
</reference>
<evidence type="ECO:0000256" key="2">
    <source>
        <dbReference type="ARBA" id="ARBA00022729"/>
    </source>
</evidence>
<dbReference type="Proteomes" id="UP000004090">
    <property type="component" value="Unassembled WGS sequence"/>
</dbReference>
<dbReference type="STRING" id="428127.EUBDOL_00604"/>
<name>A8R9T6_9FIRM</name>
<dbReference type="InterPro" id="IPR028082">
    <property type="entry name" value="Peripla_BP_I"/>
</dbReference>
<evidence type="ECO:0000313" key="4">
    <source>
        <dbReference type="EMBL" id="EDP11426.1"/>
    </source>
</evidence>
<dbReference type="SUPFAM" id="SSF53822">
    <property type="entry name" value="Periplasmic binding protein-like I"/>
    <property type="match status" value="1"/>
</dbReference>
<comment type="similarity">
    <text evidence="1">Belongs to the leucine-binding protein family.</text>
</comment>
<dbReference type="Gene3D" id="3.40.50.2300">
    <property type="match status" value="2"/>
</dbReference>
<dbReference type="InterPro" id="IPR028081">
    <property type="entry name" value="Leu-bd"/>
</dbReference>
<proteinExistence type="inferred from homology"/>
<dbReference type="InterPro" id="IPR051010">
    <property type="entry name" value="BCAA_transport"/>
</dbReference>
<feature type="domain" description="Leucine-binding protein" evidence="3">
    <location>
        <begin position="42"/>
        <end position="382"/>
    </location>
</feature>
<dbReference type="PANTHER" id="PTHR30483:SF6">
    <property type="entry name" value="PERIPLASMIC BINDING PROTEIN OF ABC TRANSPORTER FOR NATURAL AMINO ACIDS"/>
    <property type="match status" value="1"/>
</dbReference>
<gene>
    <name evidence="4" type="ORF">EUBDOL_00604</name>
</gene>
<evidence type="ECO:0000256" key="1">
    <source>
        <dbReference type="ARBA" id="ARBA00010062"/>
    </source>
</evidence>
<dbReference type="CDD" id="cd06347">
    <property type="entry name" value="PBP1_ABC_LivK_ligand_binding-like"/>
    <property type="match status" value="1"/>
</dbReference>
<keyword evidence="2" id="KW-0732">Signal</keyword>
<evidence type="ECO:0000259" key="3">
    <source>
        <dbReference type="Pfam" id="PF13458"/>
    </source>
</evidence>
<dbReference type="HOGENOM" id="CLU_027128_6_1_9"/>
<dbReference type="PANTHER" id="PTHR30483">
    <property type="entry name" value="LEUCINE-SPECIFIC-BINDING PROTEIN"/>
    <property type="match status" value="1"/>
</dbReference>
<organism evidence="4 5">
    <name type="scientific">Amedibacillus dolichus DSM 3991</name>
    <dbReference type="NCBI Taxonomy" id="428127"/>
    <lineage>
        <taxon>Bacteria</taxon>
        <taxon>Bacillati</taxon>
        <taxon>Bacillota</taxon>
        <taxon>Erysipelotrichia</taxon>
        <taxon>Erysipelotrichales</taxon>
        <taxon>Erysipelotrichaceae</taxon>
        <taxon>Amedibacillus</taxon>
    </lineage>
</organism>
<dbReference type="Pfam" id="PF13458">
    <property type="entry name" value="Peripla_BP_6"/>
    <property type="match status" value="1"/>
</dbReference>
<dbReference type="EMBL" id="ABAW02000018">
    <property type="protein sequence ID" value="EDP11426.1"/>
    <property type="molecule type" value="Genomic_DNA"/>
</dbReference>
<evidence type="ECO:0000313" key="5">
    <source>
        <dbReference type="Proteomes" id="UP000004090"/>
    </source>
</evidence>
<dbReference type="AlphaFoldDB" id="A8R9T6"/>
<dbReference type="eggNOG" id="COG0683">
    <property type="taxonomic scope" value="Bacteria"/>
</dbReference>
<sequence length="396" mass="42351">MEGENGMGSFKKLVAMTAVSCMALTTLAGCGDGGSGGGDENTIRIGMNFELTGNVANYGTTEYNGAKLAIKQANENSEHKFKYEIVEGDNKSAAEEATALATKLATSDGVDGMVGPATSGNSLATYQVANDSKVLVVSPSATANGATMNNGKVYDYVYRVCFEDNTQGAAMGVFAYDNLGKRKAAMLSDSSNDYAKGMAKSFKKKFKEKGGEIVTELNYAEKDTDFNVQLTKIKDMDFDVLYIPGYYNEVGLIIKQARSLGIDVPIIGGDGFDSSDLVKLAGAENLNDVYFTTAYTTVNASDELTAFIEAYKEEYGEEPSMFSALAYDATNVMIEAYEKAGKKDMDAAKEALDSMKFNGVTGSFTFDKTHTPTKDVLVVKLVNGVQSDAVKVDPNK</sequence>
<comment type="caution">
    <text evidence="4">The sequence shown here is derived from an EMBL/GenBank/DDBJ whole genome shotgun (WGS) entry which is preliminary data.</text>
</comment>
<protein>
    <submittedName>
        <fullName evidence="4">Receptor family ligand-binding protein</fullName>
    </submittedName>
</protein>
<reference evidence="4 5" key="2">
    <citation type="submission" date="2007-09" db="EMBL/GenBank/DDBJ databases">
        <authorList>
            <person name="Fulton L."/>
            <person name="Clifton S."/>
            <person name="Fulton B."/>
            <person name="Xu J."/>
            <person name="Minx P."/>
            <person name="Pepin K.H."/>
            <person name="Johnson M."/>
            <person name="Thiruvilangam P."/>
            <person name="Bhonagiri V."/>
            <person name="Nash W.E."/>
            <person name="Mardis E.R."/>
            <person name="Wilson R.K."/>
        </authorList>
    </citation>
    <scope>NUCLEOTIDE SEQUENCE [LARGE SCALE GENOMIC DNA]</scope>
    <source>
        <strain evidence="4 5">DSM 3991</strain>
    </source>
</reference>
<accession>A8R9T6</accession>
<keyword evidence="4" id="KW-0675">Receptor</keyword>